<dbReference type="InterPro" id="IPR050446">
    <property type="entry name" value="FAD-oxidoreductase/Apoptosis"/>
</dbReference>
<dbReference type="SUPFAM" id="SSF51905">
    <property type="entry name" value="FAD/NAD(P)-binding domain"/>
    <property type="match status" value="1"/>
</dbReference>
<keyword evidence="8" id="KW-0408">Iron</keyword>
<dbReference type="Pfam" id="PF07992">
    <property type="entry name" value="Pyr_redox_2"/>
    <property type="match status" value="1"/>
</dbReference>
<dbReference type="EMBL" id="JH226133">
    <property type="protein sequence ID" value="EHY57270.1"/>
    <property type="molecule type" value="Genomic_DNA"/>
</dbReference>
<dbReference type="SUPFAM" id="SSF55424">
    <property type="entry name" value="FAD/NAD-linked reductases, dimerisation (C-terminal) domain"/>
    <property type="match status" value="1"/>
</dbReference>
<dbReference type="GO" id="GO:0051537">
    <property type="term" value="F:2 iron, 2 sulfur cluster binding"/>
    <property type="evidence" value="ECO:0007669"/>
    <property type="project" value="UniProtKB-KW"/>
</dbReference>
<dbReference type="Proteomes" id="UP000007304">
    <property type="component" value="Unassembled WGS sequence"/>
</dbReference>
<evidence type="ECO:0000256" key="4">
    <source>
        <dbReference type="ARBA" id="ARBA00022714"/>
    </source>
</evidence>
<dbReference type="PANTHER" id="PTHR43557:SF2">
    <property type="entry name" value="RIESKE DOMAIN-CONTAINING PROTEIN-RELATED"/>
    <property type="match status" value="1"/>
</dbReference>
<dbReference type="GeneID" id="20309953"/>
<evidence type="ECO:0000256" key="8">
    <source>
        <dbReference type="ARBA" id="ARBA00023004"/>
    </source>
</evidence>
<feature type="domain" description="Rieske" evidence="10">
    <location>
        <begin position="62"/>
        <end position="158"/>
    </location>
</feature>
<name>H6C0M8_EXODN</name>
<dbReference type="OMA" id="PRCTHYG"/>
<dbReference type="STRING" id="858893.H6C0M8"/>
<evidence type="ECO:0000259" key="10">
    <source>
        <dbReference type="PROSITE" id="PS51296"/>
    </source>
</evidence>
<dbReference type="Gene3D" id="3.30.390.30">
    <property type="match status" value="1"/>
</dbReference>
<evidence type="ECO:0000313" key="12">
    <source>
        <dbReference type="Proteomes" id="UP000007304"/>
    </source>
</evidence>
<dbReference type="CDD" id="cd03478">
    <property type="entry name" value="Rieske_AIFL_N"/>
    <property type="match status" value="1"/>
</dbReference>
<dbReference type="HOGENOM" id="CLU_003291_4_2_1"/>
<dbReference type="InterPro" id="IPR023753">
    <property type="entry name" value="FAD/NAD-binding_dom"/>
</dbReference>
<protein>
    <submittedName>
        <fullName evidence="11">Flavorubredoxin reductase</fullName>
    </submittedName>
</protein>
<evidence type="ECO:0000256" key="3">
    <source>
        <dbReference type="ARBA" id="ARBA00022630"/>
    </source>
</evidence>
<dbReference type="SUPFAM" id="SSF50022">
    <property type="entry name" value="ISP domain"/>
    <property type="match status" value="1"/>
</dbReference>
<reference evidence="11" key="1">
    <citation type="submission" date="2011-07" db="EMBL/GenBank/DDBJ databases">
        <title>The Genome Sequence of Exophiala (Wangiella) dermatitidis NIH/UT8656.</title>
        <authorList>
            <consortium name="The Broad Institute Genome Sequencing Platform"/>
            <person name="Cuomo C."/>
            <person name="Wang Z."/>
            <person name="Hunicke-Smith S."/>
            <person name="Szanislo P.J."/>
            <person name="Earl A."/>
            <person name="Young S.K."/>
            <person name="Zeng Q."/>
            <person name="Gargeya S."/>
            <person name="Fitzgerald M."/>
            <person name="Haas B."/>
            <person name="Abouelleil A."/>
            <person name="Alvarado L."/>
            <person name="Arachchi H.M."/>
            <person name="Berlin A."/>
            <person name="Brown A."/>
            <person name="Chapman S.B."/>
            <person name="Chen Z."/>
            <person name="Dunbar C."/>
            <person name="Freedman E."/>
            <person name="Gearin G."/>
            <person name="Gellesch M."/>
            <person name="Goldberg J."/>
            <person name="Griggs A."/>
            <person name="Gujja S."/>
            <person name="Heiman D."/>
            <person name="Howarth C."/>
            <person name="Larson L."/>
            <person name="Lui A."/>
            <person name="MacDonald P.J.P."/>
            <person name="Montmayeur A."/>
            <person name="Murphy C."/>
            <person name="Neiman D."/>
            <person name="Pearson M."/>
            <person name="Priest M."/>
            <person name="Roberts A."/>
            <person name="Saif S."/>
            <person name="Shea T."/>
            <person name="Shenoy N."/>
            <person name="Sisk P."/>
            <person name="Stolte C."/>
            <person name="Sykes S."/>
            <person name="Wortman J."/>
            <person name="Nusbaum C."/>
            <person name="Birren B."/>
        </authorList>
    </citation>
    <scope>NUCLEOTIDE SEQUENCE</scope>
    <source>
        <strain evidence="11">NIH/UT8656</strain>
    </source>
</reference>
<evidence type="ECO:0000256" key="9">
    <source>
        <dbReference type="ARBA" id="ARBA00023014"/>
    </source>
</evidence>
<dbReference type="OrthoDB" id="6029at2759"/>
<evidence type="ECO:0000256" key="6">
    <source>
        <dbReference type="ARBA" id="ARBA00022827"/>
    </source>
</evidence>
<organism evidence="11 12">
    <name type="scientific">Exophiala dermatitidis (strain ATCC 34100 / CBS 525.76 / NIH/UT8656)</name>
    <name type="common">Black yeast</name>
    <name type="synonym">Wangiella dermatitidis</name>
    <dbReference type="NCBI Taxonomy" id="858893"/>
    <lineage>
        <taxon>Eukaryota</taxon>
        <taxon>Fungi</taxon>
        <taxon>Dikarya</taxon>
        <taxon>Ascomycota</taxon>
        <taxon>Pezizomycotina</taxon>
        <taxon>Eurotiomycetes</taxon>
        <taxon>Chaetothyriomycetidae</taxon>
        <taxon>Chaetothyriales</taxon>
        <taxon>Herpotrichiellaceae</taxon>
        <taxon>Exophiala</taxon>
    </lineage>
</organism>
<keyword evidence="7" id="KW-0560">Oxidoreductase</keyword>
<dbReference type="InterPro" id="IPR036922">
    <property type="entry name" value="Rieske_2Fe-2S_sf"/>
</dbReference>
<dbReference type="RefSeq" id="XP_009157731.1">
    <property type="nucleotide sequence ID" value="XM_009159483.1"/>
</dbReference>
<dbReference type="PANTHER" id="PTHR43557">
    <property type="entry name" value="APOPTOSIS-INDUCING FACTOR 1"/>
    <property type="match status" value="1"/>
</dbReference>
<keyword evidence="5" id="KW-0479">Metal-binding</keyword>
<dbReference type="Pfam" id="PF00355">
    <property type="entry name" value="Rieske"/>
    <property type="match status" value="1"/>
</dbReference>
<gene>
    <name evidence="11" type="ORF">HMPREF1120_05314</name>
</gene>
<dbReference type="PRINTS" id="PR00368">
    <property type="entry name" value="FADPNR"/>
</dbReference>
<dbReference type="VEuPathDB" id="FungiDB:HMPREF1120_05314"/>
<proteinExistence type="inferred from homology"/>
<keyword evidence="4" id="KW-0001">2Fe-2S</keyword>
<evidence type="ECO:0000256" key="2">
    <source>
        <dbReference type="ARBA" id="ARBA00006442"/>
    </source>
</evidence>
<keyword evidence="6" id="KW-0274">FAD</keyword>
<dbReference type="PROSITE" id="PS51296">
    <property type="entry name" value="RIESKE"/>
    <property type="match status" value="1"/>
</dbReference>
<dbReference type="AlphaFoldDB" id="H6C0M8"/>
<evidence type="ECO:0000256" key="1">
    <source>
        <dbReference type="ARBA" id="ARBA00001974"/>
    </source>
</evidence>
<dbReference type="PRINTS" id="PR00411">
    <property type="entry name" value="PNDRDTASEI"/>
</dbReference>
<comment type="cofactor">
    <cofactor evidence="1">
        <name>FAD</name>
        <dbReference type="ChEBI" id="CHEBI:57692"/>
    </cofactor>
</comment>
<dbReference type="GO" id="GO:0046872">
    <property type="term" value="F:metal ion binding"/>
    <property type="evidence" value="ECO:0007669"/>
    <property type="project" value="UniProtKB-KW"/>
</dbReference>
<keyword evidence="12" id="KW-1185">Reference proteome</keyword>
<dbReference type="Gene3D" id="2.102.10.10">
    <property type="entry name" value="Rieske [2Fe-2S] iron-sulphur domain"/>
    <property type="match status" value="1"/>
</dbReference>
<accession>H6C0M8</accession>
<sequence length="596" mass="63650">MFARSTARLFAVHCSSAPCKPLLYKSTSALVAPRSASATAFLTRPFSHYPAKMAREFKLKGLSKLELNDLDKVEAEVEGIEGGKVLLVRIGDEVSALNANCTHYGAPLKNGVVTPEGRLTCPWHGACFNVKTGDVEDSPAPNALNKFDVIEKPDGVYIKGKEADIKGGQRKVNIKTKPTSSDKVVIVGGGSGTFGALLKLRELGYPGQITVITTEGYPIDRTKLSKALITDPSKIYLQPEEWYADGSIEFVSDTVTSVDFNEKAVQTKSGMPYPYTKLILASGGTPRQLPLPGFKDLSNIFLLRKVSDAQAIVSAVGDKGKKIVIIGSSFIGMEVANALAKENSVTIVGMESAPLERVMGTEVGQIFQRMLEKNGAKFYMNASVESAVPASKLANALGLSSVGAVKLKDGTELEADLVILGIGVAPATEYLRDNPSVKLLEDGSLAVDENFAVKGLTDVYAIGDIATYPYHGPGGNGSPVRIEHWNVAQNMGRSVGQLIAQPGSKPKPFIPIFWSALGSQLRYCGSGAIGWDDLIIKGEPENSKFAAYYAKGDKIVAVASMQMDPVMTKSAELMRHGSMPSKSEIQGGKDVLQANL</sequence>
<dbReference type="InParanoid" id="H6C0M8"/>
<comment type="similarity">
    <text evidence="2">Belongs to the FAD-dependent oxidoreductase family.</text>
</comment>
<dbReference type="GO" id="GO:0005737">
    <property type="term" value="C:cytoplasm"/>
    <property type="evidence" value="ECO:0007669"/>
    <property type="project" value="TreeGrafter"/>
</dbReference>
<evidence type="ECO:0000256" key="7">
    <source>
        <dbReference type="ARBA" id="ARBA00023002"/>
    </source>
</evidence>
<dbReference type="InterPro" id="IPR016156">
    <property type="entry name" value="FAD/NAD-linked_Rdtase_dimer_sf"/>
</dbReference>
<dbReference type="eggNOG" id="KOG1336">
    <property type="taxonomic scope" value="Eukaryota"/>
</dbReference>
<keyword evidence="3" id="KW-0285">Flavoprotein</keyword>
<evidence type="ECO:0000256" key="5">
    <source>
        <dbReference type="ARBA" id="ARBA00022723"/>
    </source>
</evidence>
<dbReference type="InterPro" id="IPR036188">
    <property type="entry name" value="FAD/NAD-bd_sf"/>
</dbReference>
<dbReference type="Gene3D" id="3.50.50.60">
    <property type="entry name" value="FAD/NAD(P)-binding domain"/>
    <property type="match status" value="2"/>
</dbReference>
<keyword evidence="9" id="KW-0411">Iron-sulfur</keyword>
<dbReference type="InterPro" id="IPR017941">
    <property type="entry name" value="Rieske_2Fe-2S"/>
</dbReference>
<dbReference type="GO" id="GO:0016651">
    <property type="term" value="F:oxidoreductase activity, acting on NAD(P)H"/>
    <property type="evidence" value="ECO:0007669"/>
    <property type="project" value="TreeGrafter"/>
</dbReference>
<evidence type="ECO:0000313" key="11">
    <source>
        <dbReference type="EMBL" id="EHY57270.1"/>
    </source>
</evidence>